<reference evidence="2 3" key="1">
    <citation type="journal article" date="2019" name="Int. J. Syst. Evol. Microbiol.">
        <title>The Global Catalogue of Microorganisms (GCM) 10K type strain sequencing project: providing services to taxonomists for standard genome sequencing and annotation.</title>
        <authorList>
            <consortium name="The Broad Institute Genomics Platform"/>
            <consortium name="The Broad Institute Genome Sequencing Center for Infectious Disease"/>
            <person name="Wu L."/>
            <person name="Ma J."/>
        </authorList>
    </citation>
    <scope>NUCLEOTIDE SEQUENCE [LARGE SCALE GENOMIC DNA]</scope>
    <source>
        <strain evidence="2 3">JCM 13476</strain>
    </source>
</reference>
<dbReference type="Pfam" id="PF04151">
    <property type="entry name" value="PPC"/>
    <property type="match status" value="1"/>
</dbReference>
<protein>
    <recommendedName>
        <fullName evidence="1">Peptidase C-terminal archaeal/bacterial domain-containing protein</fullName>
    </recommendedName>
</protein>
<dbReference type="EMBL" id="BAAAEJ010000007">
    <property type="protein sequence ID" value="GAA0393049.1"/>
    <property type="molecule type" value="Genomic_DNA"/>
</dbReference>
<evidence type="ECO:0000259" key="1">
    <source>
        <dbReference type="Pfam" id="PF04151"/>
    </source>
</evidence>
<accession>A0ABN0YGD7</accession>
<proteinExistence type="predicted"/>
<dbReference type="InterPro" id="IPR007280">
    <property type="entry name" value="Peptidase_C_arc/bac"/>
</dbReference>
<organism evidence="2 3">
    <name type="scientific">Brevundimonas terrae</name>
    <dbReference type="NCBI Taxonomy" id="363631"/>
    <lineage>
        <taxon>Bacteria</taxon>
        <taxon>Pseudomonadati</taxon>
        <taxon>Pseudomonadota</taxon>
        <taxon>Alphaproteobacteria</taxon>
        <taxon>Caulobacterales</taxon>
        <taxon>Caulobacteraceae</taxon>
        <taxon>Brevundimonas</taxon>
    </lineage>
</organism>
<evidence type="ECO:0000313" key="3">
    <source>
        <dbReference type="Proteomes" id="UP001500791"/>
    </source>
</evidence>
<dbReference type="Gene3D" id="2.60.120.380">
    <property type="match status" value="5"/>
</dbReference>
<keyword evidence="3" id="KW-1185">Reference proteome</keyword>
<dbReference type="Proteomes" id="UP001500791">
    <property type="component" value="Unassembled WGS sequence"/>
</dbReference>
<feature type="domain" description="Peptidase C-terminal archaeal/bacterial" evidence="1">
    <location>
        <begin position="415"/>
        <end position="484"/>
    </location>
</feature>
<sequence>MLAIYSHPGSASMMPPPKMESLVFMRSSFLLTVSTIVLLAAAPMAVAQTDGGAIRIGDRVDGSTGTLGRDYQLDLREGQGVEIVMRSSDIDSFLSIYGQDDQSEALATDDDGLGEGFHSRLRFYPQQSGVFTIRAESIDDSDGQFQLSVTAWQPERVRSTSIRKGGNASGRLNARSPQTDSGNRFQQYRLTLAQGERVDISARSDDLDTMLAIGHDSPAFTALAENDDYSGDGLNSRIIFIAPEAGAYAIRVSSFGNSAEGRFDLSIAEPKPMAPARPVTLGEQTSGELTDKTDTGFGGVTADRYSLVAAAGHPHEISLGSDDFDAYLAVYDANGIELATDDDSGGSLNASLIFTPEKDGEYIIEARAYGSSKGKYDLLVEAVEPPPAPFALPMDEEVEGELTDHDARTSASGRYDGYVFSATKGQRLQITLTSADFDATLEVGSAEGTFSALASDDDGMGNSTDSRLVFEVPEDGDYVVRASSYGGDGRGAYEIRLIDRGPAPQAGSLLVGSTVRGSLSEYDNTSEGGMMGSPYYDDYRFTAKKDEKLRFILVAPKFDAVVMVGSGEGEEFNVAKQDDDGLSDTHSRLNWTAPRDGDYVVRVTSFGSNSTGDYSLIVEPQS</sequence>
<gene>
    <name evidence="2" type="ORF">GCM10009093_19530</name>
</gene>
<evidence type="ECO:0000313" key="2">
    <source>
        <dbReference type="EMBL" id="GAA0393049.1"/>
    </source>
</evidence>
<comment type="caution">
    <text evidence="2">The sequence shown here is derived from an EMBL/GenBank/DDBJ whole genome shotgun (WGS) entry which is preliminary data.</text>
</comment>
<name>A0ABN0YGD7_9CAUL</name>